<comment type="caution">
    <text evidence="1">The sequence shown here is derived from an EMBL/GenBank/DDBJ whole genome shotgun (WGS) entry which is preliminary data.</text>
</comment>
<dbReference type="STRING" id="888064.HMPREF9088_1792"/>
<gene>
    <name evidence="1" type="ORF">HMPREF9088_1792</name>
</gene>
<dbReference type="Proteomes" id="UP000010296">
    <property type="component" value="Unassembled WGS sequence"/>
</dbReference>
<organism evidence="1 2">
    <name type="scientific">Enterococcus italicus (strain DSM 15952 / CCUG 50447 / LMG 22039 / TP 1.5)</name>
    <dbReference type="NCBI Taxonomy" id="888064"/>
    <lineage>
        <taxon>Bacteria</taxon>
        <taxon>Bacillati</taxon>
        <taxon>Bacillota</taxon>
        <taxon>Bacilli</taxon>
        <taxon>Lactobacillales</taxon>
        <taxon>Enterococcaceae</taxon>
        <taxon>Enterococcus</taxon>
    </lineage>
</organism>
<dbReference type="EMBL" id="AEPV01000069">
    <property type="protein sequence ID" value="EFU73351.1"/>
    <property type="molecule type" value="Genomic_DNA"/>
</dbReference>
<keyword evidence="2" id="KW-1185">Reference proteome</keyword>
<evidence type="ECO:0000313" key="2">
    <source>
        <dbReference type="Proteomes" id="UP000010296"/>
    </source>
</evidence>
<protein>
    <submittedName>
        <fullName evidence="1">Uncharacterized protein</fullName>
    </submittedName>
</protein>
<dbReference type="HOGENOM" id="CLU_828781_0_0_9"/>
<proteinExistence type="predicted"/>
<name>E6LHF2_ENTI1</name>
<accession>E6LHF2</accession>
<dbReference type="AlphaFoldDB" id="E6LHF2"/>
<dbReference type="eggNOG" id="ENOG502Z7SU">
    <property type="taxonomic scope" value="Bacteria"/>
</dbReference>
<sequence>MMQRRFSLVVCFSYLYRKKFAKNVIVLIKALFNKKLRRRIMMKDDRIYIIPEDSDVKESSDYAEFPSTLFSGLPEVAKSLLKDATVVFSKIEKLLYVTPTIINLVRAAIPEVTLQAVLTDDQKEQLAKGALKLMAKKDGSLMAMLTNPKTKKIVASVPLKTVDMAPELAQAMTSFASQMQMAQIAEQIQSVQFAIEEVRKGQEEDRLAIAHSCQQKLLQARTIKNPELKSRVLLQVISDAEDSRNLLMLSQRTNMSFIRNQPESTFGKLFKGEKAEKIENRINEIRDSLNAVNLVSLSEAMAYCELDEQDAAKKSLAYFAEFIDETYLSTPGLVERLDLIDPSPKNYWSKTLPKIEKSIVSLPSYPELQGGTKQNEEQK</sequence>
<evidence type="ECO:0000313" key="1">
    <source>
        <dbReference type="EMBL" id="EFU73351.1"/>
    </source>
</evidence>
<reference evidence="1 2" key="1">
    <citation type="submission" date="2010-12" db="EMBL/GenBank/DDBJ databases">
        <authorList>
            <person name="Muzny D."/>
            <person name="Qin X."/>
            <person name="Deng J."/>
            <person name="Jiang H."/>
            <person name="Liu Y."/>
            <person name="Qu J."/>
            <person name="Song X.-Z."/>
            <person name="Zhang L."/>
            <person name="Thornton R."/>
            <person name="Coyle M."/>
            <person name="Francisco L."/>
            <person name="Jackson L."/>
            <person name="Javaid M."/>
            <person name="Korchina V."/>
            <person name="Kovar C."/>
            <person name="Mata R."/>
            <person name="Mathew T."/>
            <person name="Ngo R."/>
            <person name="Nguyen L."/>
            <person name="Nguyen N."/>
            <person name="Okwuonu G."/>
            <person name="Ongeri F."/>
            <person name="Pham C."/>
            <person name="Simmons D."/>
            <person name="Wilczek-Boney K."/>
            <person name="Hale W."/>
            <person name="Jakkamsetti A."/>
            <person name="Pham P."/>
            <person name="Ruth R."/>
            <person name="San Lucas F."/>
            <person name="Warren J."/>
            <person name="Zhang J."/>
            <person name="Zhao Z."/>
            <person name="Zhou C."/>
            <person name="Zhu D."/>
            <person name="Lee S."/>
            <person name="Bess C."/>
            <person name="Blankenburg K."/>
            <person name="Forbes L."/>
            <person name="Fu Q."/>
            <person name="Gubbala S."/>
            <person name="Hirani K."/>
            <person name="Jayaseelan J.C."/>
            <person name="Lara F."/>
            <person name="Munidasa M."/>
            <person name="Palculict T."/>
            <person name="Patil S."/>
            <person name="Pu L.-L."/>
            <person name="Saada N."/>
            <person name="Tang L."/>
            <person name="Weissenberger G."/>
            <person name="Zhu Y."/>
            <person name="Hemphill L."/>
            <person name="Shang Y."/>
            <person name="Youmans B."/>
            <person name="Ayvaz T."/>
            <person name="Ross M."/>
            <person name="Santibanez J."/>
            <person name="Aqrawi P."/>
            <person name="Gross S."/>
            <person name="Joshi V."/>
            <person name="Fowler G."/>
            <person name="Nazareth L."/>
            <person name="Reid J."/>
            <person name="Worley K."/>
            <person name="Petrosino J."/>
            <person name="Highlander S."/>
            <person name="Gibbs R."/>
        </authorList>
    </citation>
    <scope>NUCLEOTIDE SEQUENCE [LARGE SCALE GENOMIC DNA]</scope>
    <source>
        <strain evidence="2">DSM 15952 / CCUG 50447 / LMG 22039 / TP 1.5</strain>
    </source>
</reference>